<keyword evidence="2" id="KW-1185">Reference proteome</keyword>
<accession>A0ACD0P6F8</accession>
<gene>
    <name evidence="1" type="ORF">IE53DRAFT_324502</name>
</gene>
<organism evidence="1 2">
    <name type="scientific">Violaceomyces palustris</name>
    <dbReference type="NCBI Taxonomy" id="1673888"/>
    <lineage>
        <taxon>Eukaryota</taxon>
        <taxon>Fungi</taxon>
        <taxon>Dikarya</taxon>
        <taxon>Basidiomycota</taxon>
        <taxon>Ustilaginomycotina</taxon>
        <taxon>Ustilaginomycetes</taxon>
        <taxon>Violaceomycetales</taxon>
        <taxon>Violaceomycetaceae</taxon>
        <taxon>Violaceomyces</taxon>
    </lineage>
</organism>
<dbReference type="EMBL" id="KZ819715">
    <property type="protein sequence ID" value="PWN53658.1"/>
    <property type="molecule type" value="Genomic_DNA"/>
</dbReference>
<proteinExistence type="predicted"/>
<sequence>MGLLMAQRSASRLASTSSQRLFSTSSSSLSQLARPLLSAPLSSPSSSSNTDRKPNNLPSTSINNRLYSSAAARENAYDRETITRLLYSLASRKEVERYLRIFSAANKFAVIKVGGAILTHQLDELALSLSFLHRIGLYPIVLHGAGPQLNDLLEKEGVEPDYIDGIRITDAKTLKVARKTFLEENQKLVEKLESLGSRARPIPLGTFTADYLDKDKYGLVGKINRVDKEPIESAIRAGCLPILTSLAETQDGQILNVNADVAASELSKALEPLKIVYLNEKGGLYHGKTKELLEVINLDEEYDDLMKQEWVKFGTKLKLREMKELLDHLPRSSSVAIISVDQLQKELFTDSGAGTLIRRGYKLYKHDSIEQVGAERLRNVLRENDDEIREGRKSVAEFFSELSKQPYSIYGDEPFDCVAFVSRPEGEIPILTKLVTTRNGVLNSVNDNVWNQIRKDHKRLVWTSRADDENRAWHYERADGSFTRNGRSLFYYGVQDVSEVEAIVRNLEEKGRIERAYLPLKAAKPGVPNGTRAFSTMARPGLGQNTIHGRRTYATAVERSEPLPATTSEKKRVALIGARGYTGQALVGLLNSHPHLELSHVSSRELAGLPLEGYTKSEVRYSNIGVEDLRKLEQGEGPGAPPDAYIMALPNGVCKPFVEAVQQGGKNRKDGHGTIVDLSADYRFEQGWTYGLPEIYSRKAIRESKLISNPGCYATNTQALLAPLLERLDPAQMPTVFGVSGYSGAGTKAGPPGSKGGSGSNGGRAVTLPKISAQDLEGGIRPYSLTDHIHEREAGFHLSRILASKGLPPIKVAFIPTVAPWFQGIISTASIPLKEKMTAKEVKDLYQAWYGQEKLFTIGSNVPEIKDIALKHGVKMGGFQIHSEGKRVVIVSTIDNLLKGAATQCLQNLNIALGYDEHAGIPLD</sequence>
<evidence type="ECO:0000313" key="2">
    <source>
        <dbReference type="Proteomes" id="UP000245626"/>
    </source>
</evidence>
<evidence type="ECO:0000313" key="1">
    <source>
        <dbReference type="EMBL" id="PWN53658.1"/>
    </source>
</evidence>
<dbReference type="Proteomes" id="UP000245626">
    <property type="component" value="Unassembled WGS sequence"/>
</dbReference>
<name>A0ACD0P6F8_9BASI</name>
<reference evidence="1 2" key="1">
    <citation type="journal article" date="2018" name="Mol. Biol. Evol.">
        <title>Broad Genomic Sampling Reveals a Smut Pathogenic Ancestry of the Fungal Clade Ustilaginomycotina.</title>
        <authorList>
            <person name="Kijpornyongpan T."/>
            <person name="Mondo S.J."/>
            <person name="Barry K."/>
            <person name="Sandor L."/>
            <person name="Lee J."/>
            <person name="Lipzen A."/>
            <person name="Pangilinan J."/>
            <person name="LaButti K."/>
            <person name="Hainaut M."/>
            <person name="Henrissat B."/>
            <person name="Grigoriev I.V."/>
            <person name="Spatafora J.W."/>
            <person name="Aime M.C."/>
        </authorList>
    </citation>
    <scope>NUCLEOTIDE SEQUENCE [LARGE SCALE GENOMIC DNA]</scope>
    <source>
        <strain evidence="1 2">SA 807</strain>
    </source>
</reference>
<protein>
    <submittedName>
        <fullName evidence="1">ARG6-n-acetyl-gamma-glutamyl-phosphate reductase</fullName>
    </submittedName>
</protein>